<dbReference type="EMBL" id="QKWP01000738">
    <property type="protein sequence ID" value="RIB15520.1"/>
    <property type="molecule type" value="Genomic_DNA"/>
</dbReference>
<dbReference type="PANTHER" id="PTHR11903">
    <property type="entry name" value="PROSTAGLANDIN G/H SYNTHASE"/>
    <property type="match status" value="1"/>
</dbReference>
<dbReference type="Gene3D" id="1.10.640.10">
    <property type="entry name" value="Haem peroxidase domain superfamily, animal type"/>
    <property type="match status" value="1"/>
</dbReference>
<dbReference type="InterPro" id="IPR037120">
    <property type="entry name" value="Haem_peroxidase_sf_animal"/>
</dbReference>
<evidence type="ECO:0000256" key="3">
    <source>
        <dbReference type="ARBA" id="ARBA00023002"/>
    </source>
</evidence>
<sequence length="615" mass="69918">MESKKFSLKTALSSAYGDLKNEISKHFEDSEQELKLVHELIQTAIFQEPIDDSKFAMEHLIKLMSAKYSTHPEIVNLLERLFITQLWNDITKPPNMLADYSYRSSDGSDYSRLRLFLQIGKAGSQYARSTSTSKPFNQLPDASKIFDELMKRNKFIPHPSGISATLFYLAILITHDLFNSDPQNPSIDRNSSYLDLSPLYGNSNEDLAKIRTGVLGRLKPDTFADSRILIQPPGVGALLIVFSRNHNYIANYLYETGKFKDDEHLFQTARLINCGYYLRIILHNYLKTIIGLDRTSSAWILDPTKPYGNNNLLLTPLPTGIGNQVSLEFNFIYRWHPAISEADEEWINNEFKTILGMDDPENVDINTFIKKMKEWSSGLPEDPSEWTFNNMKRDKNGKFNDSVIAEELIKGTEKISGSFGVNNVPLCLRIVEITGIQATRALGVASLNDFRKFLNLVPYTSFEDMTADKEAAAKLQALYGDINNVELYPGLMTEKTKPSNTIGSALALPFTISRAILSDAVNLVRNDRFHTDDLNQHNIAYWDWKNLEIPDEQLAAGGIIHQLFYKNLPNCYPQNSSYALYPFTVPAKTKEILKERGDDLWTKVNYNTPNLQNLK</sequence>
<evidence type="ECO:0000313" key="6">
    <source>
        <dbReference type="EMBL" id="RIB15520.1"/>
    </source>
</evidence>
<keyword evidence="6" id="KW-0575">Peroxidase</keyword>
<keyword evidence="4 5" id="KW-0408">Iron</keyword>
<accession>A0A397UZ71</accession>
<protein>
    <submittedName>
        <fullName evidence="6">Heme peroxidase</fullName>
    </submittedName>
</protein>
<dbReference type="GO" id="GO:0004601">
    <property type="term" value="F:peroxidase activity"/>
    <property type="evidence" value="ECO:0007669"/>
    <property type="project" value="UniProtKB-KW"/>
</dbReference>
<keyword evidence="3" id="KW-0560">Oxidoreductase</keyword>
<dbReference type="Proteomes" id="UP000266673">
    <property type="component" value="Unassembled WGS sequence"/>
</dbReference>
<dbReference type="OrthoDB" id="823504at2759"/>
<keyword evidence="7" id="KW-1185">Reference proteome</keyword>
<keyword evidence="5" id="KW-0349">Heme</keyword>
<evidence type="ECO:0000256" key="5">
    <source>
        <dbReference type="PIRSR" id="PIRSR619791-2"/>
    </source>
</evidence>
<reference evidence="6 7" key="1">
    <citation type="submission" date="2018-06" db="EMBL/GenBank/DDBJ databases">
        <title>Comparative genomics reveals the genomic features of Rhizophagus irregularis, R. cerebriforme, R. diaphanum and Gigaspora rosea, and their symbiotic lifestyle signature.</title>
        <authorList>
            <person name="Morin E."/>
            <person name="San Clemente H."/>
            <person name="Chen E.C.H."/>
            <person name="De La Providencia I."/>
            <person name="Hainaut M."/>
            <person name="Kuo A."/>
            <person name="Kohler A."/>
            <person name="Murat C."/>
            <person name="Tang N."/>
            <person name="Roy S."/>
            <person name="Loubradou J."/>
            <person name="Henrissat B."/>
            <person name="Grigoriev I.V."/>
            <person name="Corradi N."/>
            <person name="Roux C."/>
            <person name="Martin F.M."/>
        </authorList>
    </citation>
    <scope>NUCLEOTIDE SEQUENCE [LARGE SCALE GENOMIC DNA]</scope>
    <source>
        <strain evidence="6 7">DAOM 194757</strain>
    </source>
</reference>
<evidence type="ECO:0000313" key="7">
    <source>
        <dbReference type="Proteomes" id="UP000266673"/>
    </source>
</evidence>
<dbReference type="AlphaFoldDB" id="A0A397UZ71"/>
<dbReference type="GO" id="GO:0006979">
    <property type="term" value="P:response to oxidative stress"/>
    <property type="evidence" value="ECO:0007669"/>
    <property type="project" value="InterPro"/>
</dbReference>
<gene>
    <name evidence="6" type="ORF">C2G38_2018027</name>
</gene>
<dbReference type="STRING" id="44941.A0A397UZ71"/>
<dbReference type="GO" id="GO:0020037">
    <property type="term" value="F:heme binding"/>
    <property type="evidence" value="ECO:0007669"/>
    <property type="project" value="InterPro"/>
</dbReference>
<feature type="binding site" description="axial binding residue" evidence="5">
    <location>
        <position position="336"/>
    </location>
    <ligand>
        <name>heme b</name>
        <dbReference type="ChEBI" id="CHEBI:60344"/>
    </ligand>
    <ligandPart>
        <name>Fe</name>
        <dbReference type="ChEBI" id="CHEBI:18248"/>
    </ligandPart>
</feature>
<dbReference type="PRINTS" id="PR00457">
    <property type="entry name" value="ANPEROXIDASE"/>
</dbReference>
<dbReference type="GO" id="GO:0006631">
    <property type="term" value="P:fatty acid metabolic process"/>
    <property type="evidence" value="ECO:0007669"/>
    <property type="project" value="UniProtKB-ARBA"/>
</dbReference>
<keyword evidence="1 5" id="KW-0479">Metal-binding</keyword>
<dbReference type="InterPro" id="IPR010255">
    <property type="entry name" value="Haem_peroxidase_sf"/>
</dbReference>
<comment type="caution">
    <text evidence="6">The sequence shown here is derived from an EMBL/GenBank/DDBJ whole genome shotgun (WGS) entry which is preliminary data.</text>
</comment>
<dbReference type="GO" id="GO:0046872">
    <property type="term" value="F:metal ion binding"/>
    <property type="evidence" value="ECO:0007669"/>
    <property type="project" value="UniProtKB-KW"/>
</dbReference>
<evidence type="ECO:0000256" key="2">
    <source>
        <dbReference type="ARBA" id="ARBA00022964"/>
    </source>
</evidence>
<dbReference type="InterPro" id="IPR019791">
    <property type="entry name" value="Haem_peroxidase_animal"/>
</dbReference>
<dbReference type="InterPro" id="IPR050783">
    <property type="entry name" value="Oxylipin_biosynth_metab"/>
</dbReference>
<organism evidence="6 7">
    <name type="scientific">Gigaspora rosea</name>
    <dbReference type="NCBI Taxonomy" id="44941"/>
    <lineage>
        <taxon>Eukaryota</taxon>
        <taxon>Fungi</taxon>
        <taxon>Fungi incertae sedis</taxon>
        <taxon>Mucoromycota</taxon>
        <taxon>Glomeromycotina</taxon>
        <taxon>Glomeromycetes</taxon>
        <taxon>Diversisporales</taxon>
        <taxon>Gigasporaceae</taxon>
        <taxon>Gigaspora</taxon>
    </lineage>
</organism>
<proteinExistence type="predicted"/>
<dbReference type="Pfam" id="PF03098">
    <property type="entry name" value="An_peroxidase"/>
    <property type="match status" value="1"/>
</dbReference>
<keyword evidence="2" id="KW-0223">Dioxygenase</keyword>
<evidence type="ECO:0000256" key="4">
    <source>
        <dbReference type="ARBA" id="ARBA00023004"/>
    </source>
</evidence>
<evidence type="ECO:0000256" key="1">
    <source>
        <dbReference type="ARBA" id="ARBA00022723"/>
    </source>
</evidence>
<dbReference type="PROSITE" id="PS50292">
    <property type="entry name" value="PEROXIDASE_3"/>
    <property type="match status" value="1"/>
</dbReference>
<dbReference type="SUPFAM" id="SSF48113">
    <property type="entry name" value="Heme-dependent peroxidases"/>
    <property type="match status" value="1"/>
</dbReference>
<dbReference type="PANTHER" id="PTHR11903:SF37">
    <property type="entry name" value="PSI-PRODUCING OXYGENASE A"/>
    <property type="match status" value="1"/>
</dbReference>
<dbReference type="GO" id="GO:0051213">
    <property type="term" value="F:dioxygenase activity"/>
    <property type="evidence" value="ECO:0007669"/>
    <property type="project" value="UniProtKB-KW"/>
</dbReference>
<name>A0A397UZ71_9GLOM</name>